<dbReference type="RefSeq" id="WP_059471863.1">
    <property type="nucleotide sequence ID" value="NZ_CP013386.1"/>
</dbReference>
<proteinExistence type="predicted"/>
<dbReference type="KEGG" id="buu:WS70_15435"/>
<sequence>MTICFSDFSPSIRSTPAPSPHDGATDALLAELAQRLGLRSLHFDAHGHCRLLIDESLPILLRRSGAQLVVIGRIDWPLPASASEDTLRLLLHAALNPLVGAQPGIGWHEELGLVAYRVEPALELTAEALAHRLSDFIVWVKAFPASLRETAHVARYEKSVIHDRV</sequence>
<protein>
    <submittedName>
        <fullName evidence="2">Type III secretion protein</fullName>
    </submittedName>
</protein>
<reference evidence="2 3" key="1">
    <citation type="submission" date="2015-12" db="EMBL/GenBank/DDBJ databases">
        <title>Diversity of Burkholderia near neighbor genomes.</title>
        <authorList>
            <person name="Sahl J."/>
            <person name="Wagner D."/>
            <person name="Keim P."/>
        </authorList>
    </citation>
    <scope>NUCLEOTIDE SEQUENCE [LARGE SCALE GENOMIC DNA]</scope>
    <source>
        <strain evidence="2 3">BDU6</strain>
    </source>
</reference>
<dbReference type="Proteomes" id="UP000062519">
    <property type="component" value="Chromosome 1"/>
</dbReference>
<evidence type="ECO:0000313" key="3">
    <source>
        <dbReference type="Proteomes" id="UP000062519"/>
    </source>
</evidence>
<dbReference type="SUPFAM" id="SSF69635">
    <property type="entry name" value="Type III secretory system chaperone-like"/>
    <property type="match status" value="1"/>
</dbReference>
<dbReference type="GO" id="GO:0030254">
    <property type="term" value="P:protein secretion by the type III secretion system"/>
    <property type="evidence" value="ECO:0007669"/>
    <property type="project" value="InterPro"/>
</dbReference>
<dbReference type="Gene3D" id="3.30.1460.10">
    <property type="match status" value="1"/>
</dbReference>
<organism evidence="2 3">
    <name type="scientific">Burkholderia mayonis</name>
    <dbReference type="NCBI Taxonomy" id="1385591"/>
    <lineage>
        <taxon>Bacteria</taxon>
        <taxon>Pseudomonadati</taxon>
        <taxon>Pseudomonadota</taxon>
        <taxon>Betaproteobacteria</taxon>
        <taxon>Burkholderiales</taxon>
        <taxon>Burkholderiaceae</taxon>
        <taxon>Burkholderia</taxon>
        <taxon>pseudomallei group</taxon>
    </lineage>
</organism>
<accession>A0A1B4FHC7</accession>
<dbReference type="CDD" id="cd17019">
    <property type="entry name" value="T3SC_IA_ShcA-like"/>
    <property type="match status" value="1"/>
</dbReference>
<dbReference type="AlphaFoldDB" id="A0A1B4FHC7"/>
<feature type="region of interest" description="Disordered" evidence="1">
    <location>
        <begin position="1"/>
        <end position="20"/>
    </location>
</feature>
<evidence type="ECO:0000256" key="1">
    <source>
        <dbReference type="SAM" id="MobiDB-lite"/>
    </source>
</evidence>
<gene>
    <name evidence="2" type="ORF">WS70_15435</name>
</gene>
<dbReference type="Pfam" id="PF05932">
    <property type="entry name" value="CesT"/>
    <property type="match status" value="1"/>
</dbReference>
<dbReference type="EMBL" id="CP013386">
    <property type="protein sequence ID" value="AOJ03047.1"/>
    <property type="molecule type" value="Genomic_DNA"/>
</dbReference>
<evidence type="ECO:0000313" key="2">
    <source>
        <dbReference type="EMBL" id="AOJ03047.1"/>
    </source>
</evidence>
<dbReference type="InterPro" id="IPR010261">
    <property type="entry name" value="Tir_chaperone"/>
</dbReference>
<keyword evidence="3" id="KW-1185">Reference proteome</keyword>
<name>A0A1B4FHC7_9BURK</name>